<dbReference type="EMBL" id="FUEG01000005">
    <property type="protein sequence ID" value="SJL04730.1"/>
    <property type="molecule type" value="Genomic_DNA"/>
</dbReference>
<evidence type="ECO:0000313" key="5">
    <source>
        <dbReference type="EMBL" id="SJL04730.1"/>
    </source>
</evidence>
<evidence type="ECO:0000313" key="6">
    <source>
        <dbReference type="Proteomes" id="UP000219338"/>
    </source>
</evidence>
<evidence type="ECO:0000256" key="3">
    <source>
        <dbReference type="RuleBase" id="RU369002"/>
    </source>
</evidence>
<comment type="subcellular location">
    <subcellularLocation>
        <location evidence="3">Cytoplasm</location>
    </subcellularLocation>
    <subcellularLocation>
        <location evidence="3">Nucleus</location>
    </subcellularLocation>
</comment>
<dbReference type="GO" id="GO:0005635">
    <property type="term" value="C:nuclear envelope"/>
    <property type="evidence" value="ECO:0007669"/>
    <property type="project" value="UniProtKB-ARBA"/>
</dbReference>
<reference evidence="5" key="1">
    <citation type="submission" date="2017-01" db="EMBL/GenBank/DDBJ databases">
        <authorList>
            <person name="Mah S.A."/>
            <person name="Swanson W.J."/>
            <person name="Moy G.W."/>
            <person name="Vacquier V.D."/>
        </authorList>
    </citation>
    <scope>NUCLEOTIDE SEQUENCE [LARGE SCALE GENOMIC DNA]</scope>
    <source>
        <strain evidence="5">C18/9</strain>
    </source>
</reference>
<evidence type="ECO:0000256" key="2">
    <source>
        <dbReference type="ARBA" id="ARBA00026247"/>
    </source>
</evidence>
<dbReference type="OMA" id="QFVEYYY"/>
<dbReference type="Proteomes" id="UP000219338">
    <property type="component" value="Unassembled WGS sequence"/>
</dbReference>
<keyword evidence="3" id="KW-0653">Protein transport</keyword>
<dbReference type="CDD" id="cd00780">
    <property type="entry name" value="NTF2"/>
    <property type="match status" value="1"/>
</dbReference>
<evidence type="ECO:0000259" key="4">
    <source>
        <dbReference type="PROSITE" id="PS50177"/>
    </source>
</evidence>
<sequence length="125" mass="13989">MADLAIVAKQFTDFYYNTFDSNRPALASLYRPESMLTWENNQILGVSDIVEKLVSLPFEKVLHKVETCDAQPSNPAIGSIIVLVTGLLRVDDGEQPLPFTQTFQLIPDAGTYYVYNDLFRLNLGG</sequence>
<dbReference type="SUPFAM" id="SSF54427">
    <property type="entry name" value="NTF2-like"/>
    <property type="match status" value="1"/>
</dbReference>
<dbReference type="PROSITE" id="PS50177">
    <property type="entry name" value="NTF2_DOMAIN"/>
    <property type="match status" value="1"/>
</dbReference>
<comment type="function">
    <text evidence="3">Has a role in nuclear-cytoplasmic transport of proteins and mRNAs.</text>
</comment>
<dbReference type="OrthoDB" id="6507044at2759"/>
<evidence type="ECO:0000256" key="1">
    <source>
        <dbReference type="ARBA" id="ARBA00022490"/>
    </source>
</evidence>
<keyword evidence="3" id="KW-0539">Nucleus</keyword>
<keyword evidence="6" id="KW-1185">Reference proteome</keyword>
<dbReference type="GO" id="GO:0006606">
    <property type="term" value="P:protein import into nucleus"/>
    <property type="evidence" value="ECO:0007669"/>
    <property type="project" value="UniProtKB-ARBA"/>
</dbReference>
<dbReference type="FunFam" id="3.10.450.50:FF:000005">
    <property type="entry name" value="Nuclear transport factor 2"/>
    <property type="match status" value="1"/>
</dbReference>
<accession>A0A284R7P5</accession>
<dbReference type="InterPro" id="IPR045875">
    <property type="entry name" value="NTF2"/>
</dbReference>
<dbReference type="AlphaFoldDB" id="A0A284R7P5"/>
<keyword evidence="3" id="KW-0813">Transport</keyword>
<proteinExistence type="predicted"/>
<dbReference type="InterPro" id="IPR032710">
    <property type="entry name" value="NTF2-like_dom_sf"/>
</dbReference>
<dbReference type="GO" id="GO:0051028">
    <property type="term" value="P:mRNA transport"/>
    <property type="evidence" value="ECO:0007669"/>
    <property type="project" value="UniProtKB-UniRule"/>
</dbReference>
<dbReference type="InterPro" id="IPR018222">
    <property type="entry name" value="Nuclear_transport_factor_2_euk"/>
</dbReference>
<dbReference type="Pfam" id="PF02136">
    <property type="entry name" value="NTF2"/>
    <property type="match status" value="1"/>
</dbReference>
<dbReference type="GO" id="GO:0005737">
    <property type="term" value="C:cytoplasm"/>
    <property type="evidence" value="ECO:0007669"/>
    <property type="project" value="UniProtKB-SubCell"/>
</dbReference>
<keyword evidence="1 3" id="KW-0963">Cytoplasm</keyword>
<gene>
    <name evidence="5" type="ORF">ARMOST_08100</name>
</gene>
<dbReference type="STRING" id="47428.A0A284R7P5"/>
<dbReference type="Gene3D" id="3.10.450.50">
    <property type="match status" value="1"/>
</dbReference>
<organism evidence="5 6">
    <name type="scientific">Armillaria ostoyae</name>
    <name type="common">Armillaria root rot fungus</name>
    <dbReference type="NCBI Taxonomy" id="47428"/>
    <lineage>
        <taxon>Eukaryota</taxon>
        <taxon>Fungi</taxon>
        <taxon>Dikarya</taxon>
        <taxon>Basidiomycota</taxon>
        <taxon>Agaricomycotina</taxon>
        <taxon>Agaricomycetes</taxon>
        <taxon>Agaricomycetidae</taxon>
        <taxon>Agaricales</taxon>
        <taxon>Marasmiineae</taxon>
        <taxon>Physalacriaceae</taxon>
        <taxon>Armillaria</taxon>
    </lineage>
</organism>
<name>A0A284R7P5_ARMOS</name>
<dbReference type="PANTHER" id="PTHR12612">
    <property type="entry name" value="NUCLEAR TRANSPORT FACTOR 2"/>
    <property type="match status" value="1"/>
</dbReference>
<feature type="domain" description="NTF2" evidence="4">
    <location>
        <begin position="7"/>
        <end position="121"/>
    </location>
</feature>
<protein>
    <recommendedName>
        <fullName evidence="2 3">Nuclear transport factor 2</fullName>
        <shortName evidence="3">NTF-2</shortName>
    </recommendedName>
</protein>
<dbReference type="InterPro" id="IPR002075">
    <property type="entry name" value="NTF2_dom"/>
</dbReference>